<feature type="non-terminal residue" evidence="1">
    <location>
        <position position="1"/>
    </location>
</feature>
<gene>
    <name evidence="1" type="primary">PRE2_3</name>
    <name evidence="1" type="ORF">LTS18_007390</name>
</gene>
<organism evidence="1 2">
    <name type="scientific">Coniosporium uncinatum</name>
    <dbReference type="NCBI Taxonomy" id="93489"/>
    <lineage>
        <taxon>Eukaryota</taxon>
        <taxon>Fungi</taxon>
        <taxon>Dikarya</taxon>
        <taxon>Ascomycota</taxon>
        <taxon>Pezizomycotina</taxon>
        <taxon>Dothideomycetes</taxon>
        <taxon>Dothideomycetes incertae sedis</taxon>
        <taxon>Coniosporium</taxon>
    </lineage>
</organism>
<evidence type="ECO:0000313" key="2">
    <source>
        <dbReference type="Proteomes" id="UP001186974"/>
    </source>
</evidence>
<reference evidence="1" key="1">
    <citation type="submission" date="2024-09" db="EMBL/GenBank/DDBJ databases">
        <title>Black Yeasts Isolated from many extreme environments.</title>
        <authorList>
            <person name="Coleine C."/>
            <person name="Stajich J.E."/>
            <person name="Selbmann L."/>
        </authorList>
    </citation>
    <scope>NUCLEOTIDE SEQUENCE</scope>
    <source>
        <strain evidence="1">CCFEE 5737</strain>
    </source>
</reference>
<dbReference type="EMBL" id="JAWDJW010006519">
    <property type="protein sequence ID" value="KAK3064413.1"/>
    <property type="molecule type" value="Genomic_DNA"/>
</dbReference>
<evidence type="ECO:0000313" key="1">
    <source>
        <dbReference type="EMBL" id="KAK3064413.1"/>
    </source>
</evidence>
<keyword evidence="1" id="KW-0647">Proteasome</keyword>
<comment type="caution">
    <text evidence="1">The sequence shown here is derived from an EMBL/GenBank/DDBJ whole genome shotgun (WGS) entry which is preliminary data.</text>
</comment>
<accession>A0ACC3DAS8</accession>
<proteinExistence type="predicted"/>
<keyword evidence="2" id="KW-1185">Reference proteome</keyword>
<dbReference type="Proteomes" id="UP001186974">
    <property type="component" value="Unassembled WGS sequence"/>
</dbReference>
<name>A0ACC3DAS8_9PEZI</name>
<sequence>ILANLVYSYKGMGLSMGTMCAGVTPQEGPALYYIDSDGTRLPGNLFCVGSGQTFAYGVLDAEYSYDLSDEDALELGKRSILAATHRDAYSGGYINLYHVKEEGWVKHGFMDTNPIFWETKLKKGEFSNVTAELV</sequence>
<protein>
    <submittedName>
        <fullName evidence="1">Proteasome subunit beta type-5</fullName>
    </submittedName>
</protein>